<name>A0A1V0SAU8_9VIRU</name>
<reference evidence="1" key="1">
    <citation type="journal article" date="2017" name="Science">
        <title>Giant viruses with an expanded complement of translation system components.</title>
        <authorList>
            <person name="Schulz F."/>
            <person name="Yutin N."/>
            <person name="Ivanova N.N."/>
            <person name="Ortega D.R."/>
            <person name="Lee T.K."/>
            <person name="Vierheilig J."/>
            <person name="Daims H."/>
            <person name="Horn M."/>
            <person name="Wagner M."/>
            <person name="Jensen G.J."/>
            <person name="Kyrpides N.C."/>
            <person name="Koonin E.V."/>
            <person name="Woyke T."/>
        </authorList>
    </citation>
    <scope>NUCLEOTIDE SEQUENCE</scope>
    <source>
        <strain evidence="1">CTV1</strain>
    </source>
</reference>
<dbReference type="InterPro" id="IPR016135">
    <property type="entry name" value="UBQ-conjugating_enzyme/RWD"/>
</dbReference>
<dbReference type="GO" id="GO:0016567">
    <property type="term" value="P:protein ubiquitination"/>
    <property type="evidence" value="ECO:0007669"/>
    <property type="project" value="UniProtKB-UniPathway"/>
</dbReference>
<proteinExistence type="predicted"/>
<evidence type="ECO:0000313" key="1">
    <source>
        <dbReference type="EMBL" id="ARF08829.1"/>
    </source>
</evidence>
<organism evidence="1">
    <name type="scientific">Catovirus CTV1</name>
    <dbReference type="NCBI Taxonomy" id="1977631"/>
    <lineage>
        <taxon>Viruses</taxon>
        <taxon>Varidnaviria</taxon>
        <taxon>Bamfordvirae</taxon>
        <taxon>Nucleocytoviricota</taxon>
        <taxon>Megaviricetes</taxon>
        <taxon>Imitervirales</taxon>
        <taxon>Mimiviridae</taxon>
        <taxon>Klosneuvirinae</taxon>
        <taxon>Catovirus</taxon>
    </lineage>
</organism>
<gene>
    <name evidence="1" type="ORF">Catovirus_1_879</name>
</gene>
<dbReference type="SUPFAM" id="SSF54495">
    <property type="entry name" value="UBC-like"/>
    <property type="match status" value="1"/>
</dbReference>
<protein>
    <submittedName>
        <fullName evidence="1">Ubiquitin-conjugating enzyme E2</fullName>
    </submittedName>
</protein>
<dbReference type="UniPathway" id="UPA00143"/>
<dbReference type="Gene3D" id="3.10.110.10">
    <property type="entry name" value="Ubiquitin Conjugating Enzyme"/>
    <property type="match status" value="1"/>
</dbReference>
<dbReference type="EMBL" id="KY684083">
    <property type="protein sequence ID" value="ARF08829.1"/>
    <property type="molecule type" value="Genomic_DNA"/>
</dbReference>
<accession>A0A1V0SAU8</accession>
<sequence length="116" mass="13463">MIPRNIQLIDELEESMKGKYGEVSFGVLDNDITLTNWQGSIITNKGDIIEFTFVCEMNYPMTPPKITFNINNQNNYITKICLNDGTLKNDVKEKLDWKSNHTIGEYLTRIKRMIDN</sequence>